<feature type="domain" description="GST N-terminal" evidence="8">
    <location>
        <begin position="19"/>
        <end position="97"/>
    </location>
</feature>
<dbReference type="Pfam" id="PF13417">
    <property type="entry name" value="GST_N_3"/>
    <property type="match status" value="1"/>
</dbReference>
<evidence type="ECO:0000259" key="9">
    <source>
        <dbReference type="PROSITE" id="PS50405"/>
    </source>
</evidence>
<evidence type="ECO:0000313" key="11">
    <source>
        <dbReference type="EnsemblMetazoa" id="HelroP180212"/>
    </source>
</evidence>
<dbReference type="GO" id="GO:0045174">
    <property type="term" value="F:glutathione dehydrogenase (ascorbate) activity"/>
    <property type="evidence" value="ECO:0000318"/>
    <property type="project" value="GO_Central"/>
</dbReference>
<dbReference type="EnsemblMetazoa" id="HelroT180212">
    <property type="protein sequence ID" value="HelroP180212"/>
    <property type="gene ID" value="HelroG180212"/>
</dbReference>
<keyword evidence="2 7" id="KW-0808">Transferase</keyword>
<dbReference type="FunFam" id="1.20.1050.10:FF:000009">
    <property type="entry name" value="Glutathione S-transferase omega-1"/>
    <property type="match status" value="1"/>
</dbReference>
<dbReference type="SUPFAM" id="SSF52833">
    <property type="entry name" value="Thioredoxin-like"/>
    <property type="match status" value="1"/>
</dbReference>
<dbReference type="PANTHER" id="PTHR43968:SF6">
    <property type="entry name" value="GLUTATHIONE S-TRANSFERASE OMEGA"/>
    <property type="match status" value="1"/>
</dbReference>
<dbReference type="FunFam" id="3.40.30.10:FF:000123">
    <property type="entry name" value="Glutathione transferase o1"/>
    <property type="match status" value="1"/>
</dbReference>
<comment type="catalytic activity">
    <reaction evidence="6 7">
        <text>L-dehydroascorbate + 2 glutathione = glutathione disulfide + L-ascorbate</text>
        <dbReference type="Rhea" id="RHEA:24424"/>
        <dbReference type="ChEBI" id="CHEBI:38290"/>
        <dbReference type="ChEBI" id="CHEBI:57925"/>
        <dbReference type="ChEBI" id="CHEBI:58297"/>
        <dbReference type="ChEBI" id="CHEBI:58539"/>
        <dbReference type="EC" id="1.8.5.1"/>
    </reaction>
</comment>
<reference evidence="10 12" key="2">
    <citation type="journal article" date="2013" name="Nature">
        <title>Insights into bilaterian evolution from three spiralian genomes.</title>
        <authorList>
            <person name="Simakov O."/>
            <person name="Marletaz F."/>
            <person name="Cho S.J."/>
            <person name="Edsinger-Gonzales E."/>
            <person name="Havlak P."/>
            <person name="Hellsten U."/>
            <person name="Kuo D.H."/>
            <person name="Larsson T."/>
            <person name="Lv J."/>
            <person name="Arendt D."/>
            <person name="Savage R."/>
            <person name="Osoegawa K."/>
            <person name="de Jong P."/>
            <person name="Grimwood J."/>
            <person name="Chapman J.A."/>
            <person name="Shapiro H."/>
            <person name="Aerts A."/>
            <person name="Otillar R.P."/>
            <person name="Terry A.Y."/>
            <person name="Boore J.L."/>
            <person name="Grigoriev I.V."/>
            <person name="Lindberg D.R."/>
            <person name="Seaver E.C."/>
            <person name="Weisblat D.A."/>
            <person name="Putnam N.H."/>
            <person name="Rokhsar D.S."/>
        </authorList>
    </citation>
    <scope>NUCLEOTIDE SEQUENCE</scope>
</reference>
<proteinExistence type="inferred from homology"/>
<sequence>MTTAKAYRKGSVFPPLEKGKLRLYSMRFCPYAERTRMILQFLNVPHEIVNINLRDKPDWFVERNPLGLVPVLEIDDKVIFESPICAEYIDEVYGDNKLLTKDPYKRAQQKMLLERFSKLPVGFYAGFRSKDPEELKKGSAEVNKVLQIFEDQLTTKYFGGDHPNLVDLHIWPWFERFELVKQVSGHEFMKEGVYPKLDHWMKTMYELPAVKACLTPTKDNVEFIKQYANPDVAIPDYDIGL</sequence>
<organism evidence="11 12">
    <name type="scientific">Helobdella robusta</name>
    <name type="common">Californian leech</name>
    <dbReference type="NCBI Taxonomy" id="6412"/>
    <lineage>
        <taxon>Eukaryota</taxon>
        <taxon>Metazoa</taxon>
        <taxon>Spiralia</taxon>
        <taxon>Lophotrochozoa</taxon>
        <taxon>Annelida</taxon>
        <taxon>Clitellata</taxon>
        <taxon>Hirudinea</taxon>
        <taxon>Rhynchobdellida</taxon>
        <taxon>Glossiphoniidae</taxon>
        <taxon>Helobdella</taxon>
    </lineage>
</organism>
<dbReference type="PROSITE" id="PS51354">
    <property type="entry name" value="GLUTAREDOXIN_2"/>
    <property type="match status" value="1"/>
</dbReference>
<dbReference type="EMBL" id="KB097572">
    <property type="protein sequence ID" value="ESN94052.1"/>
    <property type="molecule type" value="Genomic_DNA"/>
</dbReference>
<reference evidence="12" key="1">
    <citation type="submission" date="2012-12" db="EMBL/GenBank/DDBJ databases">
        <authorList>
            <person name="Hellsten U."/>
            <person name="Grimwood J."/>
            <person name="Chapman J.A."/>
            <person name="Shapiro H."/>
            <person name="Aerts A."/>
            <person name="Otillar R.P."/>
            <person name="Terry A.Y."/>
            <person name="Boore J.L."/>
            <person name="Simakov O."/>
            <person name="Marletaz F."/>
            <person name="Cho S.-J."/>
            <person name="Edsinger-Gonzales E."/>
            <person name="Havlak P."/>
            <person name="Kuo D.-H."/>
            <person name="Larsson T."/>
            <person name="Lv J."/>
            <person name="Arendt D."/>
            <person name="Savage R."/>
            <person name="Osoegawa K."/>
            <person name="de Jong P."/>
            <person name="Lindberg D.R."/>
            <person name="Seaver E.C."/>
            <person name="Weisblat D.A."/>
            <person name="Putnam N.H."/>
            <person name="Grigoriev I.V."/>
            <person name="Rokhsar D.S."/>
        </authorList>
    </citation>
    <scope>NUCLEOTIDE SEQUENCE</scope>
</reference>
<dbReference type="InterPro" id="IPR004046">
    <property type="entry name" value="GST_C"/>
</dbReference>
<dbReference type="EC" id="2.5.1.18" evidence="7"/>
<reference evidence="11" key="3">
    <citation type="submission" date="2015-06" db="UniProtKB">
        <authorList>
            <consortium name="EnsemblMetazoa"/>
        </authorList>
    </citation>
    <scope>IDENTIFICATION</scope>
</reference>
<dbReference type="CTD" id="20207607"/>
<dbReference type="OrthoDB" id="4951845at2759"/>
<dbReference type="InterPro" id="IPR010987">
    <property type="entry name" value="Glutathione-S-Trfase_C-like"/>
</dbReference>
<comment type="similarity">
    <text evidence="1 7">Belongs to the GST superfamily. Omega family.</text>
</comment>
<keyword evidence="12" id="KW-1185">Reference proteome</keyword>
<feature type="domain" description="GST C-terminal" evidence="9">
    <location>
        <begin position="102"/>
        <end position="227"/>
    </location>
</feature>
<dbReference type="InterPro" id="IPR040079">
    <property type="entry name" value="Glutathione_S-Trfase"/>
</dbReference>
<dbReference type="eggNOG" id="KOG0406">
    <property type="taxonomic scope" value="Eukaryota"/>
</dbReference>
<dbReference type="InterPro" id="IPR036282">
    <property type="entry name" value="Glutathione-S-Trfase_C_sf"/>
</dbReference>
<dbReference type="PROSITE" id="PS50405">
    <property type="entry name" value="GST_CTER"/>
    <property type="match status" value="1"/>
</dbReference>
<dbReference type="PROSITE" id="PS50404">
    <property type="entry name" value="GST_NTER"/>
    <property type="match status" value="1"/>
</dbReference>
<dbReference type="InterPro" id="IPR036249">
    <property type="entry name" value="Thioredoxin-like_sf"/>
</dbReference>
<dbReference type="InterPro" id="IPR004045">
    <property type="entry name" value="Glutathione_S-Trfase_N"/>
</dbReference>
<dbReference type="GO" id="GO:0005737">
    <property type="term" value="C:cytoplasm"/>
    <property type="evidence" value="ECO:0000318"/>
    <property type="project" value="GO_Central"/>
</dbReference>
<dbReference type="InterPro" id="IPR005442">
    <property type="entry name" value="GST_omega"/>
</dbReference>
<name>T1FFK8_HELRO</name>
<dbReference type="GO" id="GO:0006749">
    <property type="term" value="P:glutathione metabolic process"/>
    <property type="evidence" value="ECO:0000318"/>
    <property type="project" value="GO_Central"/>
</dbReference>
<dbReference type="SFLD" id="SFLDG00358">
    <property type="entry name" value="Main_(cytGST)"/>
    <property type="match status" value="1"/>
</dbReference>
<dbReference type="GO" id="GO:0050610">
    <property type="term" value="F:methylarsonate reductase activity"/>
    <property type="evidence" value="ECO:0007669"/>
    <property type="project" value="UniProtKB-UniRule"/>
</dbReference>
<dbReference type="SFLD" id="SFLDS00019">
    <property type="entry name" value="Glutathione_Transferase_(cytos"/>
    <property type="match status" value="1"/>
</dbReference>
<dbReference type="Pfam" id="PF00043">
    <property type="entry name" value="GST_C"/>
    <property type="match status" value="1"/>
</dbReference>
<comment type="catalytic activity">
    <reaction evidence="4 7">
        <text>RX + glutathione = an S-substituted glutathione + a halide anion + H(+)</text>
        <dbReference type="Rhea" id="RHEA:16437"/>
        <dbReference type="ChEBI" id="CHEBI:15378"/>
        <dbReference type="ChEBI" id="CHEBI:16042"/>
        <dbReference type="ChEBI" id="CHEBI:17792"/>
        <dbReference type="ChEBI" id="CHEBI:57925"/>
        <dbReference type="ChEBI" id="CHEBI:90779"/>
        <dbReference type="EC" id="2.5.1.18"/>
    </reaction>
</comment>
<dbReference type="KEGG" id="hro:HELRODRAFT_180212"/>
<evidence type="ECO:0000256" key="5">
    <source>
        <dbReference type="ARBA" id="ARBA00048353"/>
    </source>
</evidence>
<dbReference type="PRINTS" id="PR01625">
    <property type="entry name" value="GSTRNSFRASEO"/>
</dbReference>
<dbReference type="Gene3D" id="3.40.30.10">
    <property type="entry name" value="Glutaredoxin"/>
    <property type="match status" value="1"/>
</dbReference>
<dbReference type="HOGENOM" id="CLU_011226_9_2_1"/>
<evidence type="ECO:0000313" key="12">
    <source>
        <dbReference type="Proteomes" id="UP000015101"/>
    </source>
</evidence>
<dbReference type="OMA" id="LDDTYPG"/>
<dbReference type="GeneID" id="20207607"/>
<dbReference type="RefSeq" id="XP_009027792.1">
    <property type="nucleotide sequence ID" value="XM_009029544.1"/>
</dbReference>
<dbReference type="SFLD" id="SFLDG01152">
    <property type="entry name" value="Main.3:_Omega-_and_Tau-like"/>
    <property type="match status" value="1"/>
</dbReference>
<gene>
    <name evidence="11" type="primary">20207607</name>
    <name evidence="10" type="ORF">HELRODRAFT_180212</name>
</gene>
<comment type="function">
    <text evidence="7">Exhibits glutathione-dependent thiol transferase activity. Has high dehydroascorbate reductase activity and may contribute to the recycling of ascorbic acid. Participates in the biotransformation of inorganic arsenic and reduces monomethylarsonic acid (MMA).</text>
</comment>
<dbReference type="SUPFAM" id="SSF47616">
    <property type="entry name" value="GST C-terminal domain-like"/>
    <property type="match status" value="1"/>
</dbReference>
<evidence type="ECO:0000256" key="6">
    <source>
        <dbReference type="ARBA" id="ARBA00049544"/>
    </source>
</evidence>
<dbReference type="InterPro" id="IPR050983">
    <property type="entry name" value="GST_Omega/HSP26"/>
</dbReference>
<dbReference type="InParanoid" id="T1FFK8"/>
<dbReference type="FunCoup" id="T1FFK8">
    <property type="interactions" value="742"/>
</dbReference>
<evidence type="ECO:0000256" key="7">
    <source>
        <dbReference type="RuleBase" id="RU368071"/>
    </source>
</evidence>
<keyword evidence="3 7" id="KW-0560">Oxidoreductase</keyword>
<evidence type="ECO:0000259" key="8">
    <source>
        <dbReference type="PROSITE" id="PS50404"/>
    </source>
</evidence>
<dbReference type="GO" id="GO:0004364">
    <property type="term" value="F:glutathione transferase activity"/>
    <property type="evidence" value="ECO:0000318"/>
    <property type="project" value="GO_Central"/>
</dbReference>
<dbReference type="EC" id="1.20.4.2" evidence="7"/>
<dbReference type="EMBL" id="AMQM01007128">
    <property type="status" value="NOT_ANNOTATED_CDS"/>
    <property type="molecule type" value="Genomic_DNA"/>
</dbReference>
<evidence type="ECO:0000256" key="2">
    <source>
        <dbReference type="ARBA" id="ARBA00022679"/>
    </source>
</evidence>
<dbReference type="Proteomes" id="UP000015101">
    <property type="component" value="Unassembled WGS sequence"/>
</dbReference>
<comment type="catalytic activity">
    <reaction evidence="5 7">
        <text>methylarsonate + 2 glutathione + H(+) = methylarsonous acid + glutathione disulfide + H2O</text>
        <dbReference type="Rhea" id="RHEA:15969"/>
        <dbReference type="ChEBI" id="CHEBI:15377"/>
        <dbReference type="ChEBI" id="CHEBI:15378"/>
        <dbReference type="ChEBI" id="CHEBI:17826"/>
        <dbReference type="ChEBI" id="CHEBI:33409"/>
        <dbReference type="ChEBI" id="CHEBI:57925"/>
        <dbReference type="ChEBI" id="CHEBI:58297"/>
        <dbReference type="EC" id="1.20.4.2"/>
    </reaction>
</comment>
<evidence type="ECO:0000256" key="4">
    <source>
        <dbReference type="ARBA" id="ARBA00047960"/>
    </source>
</evidence>
<evidence type="ECO:0000256" key="3">
    <source>
        <dbReference type="ARBA" id="ARBA00023002"/>
    </source>
</evidence>
<dbReference type="EC" id="1.8.5.1" evidence="7"/>
<evidence type="ECO:0000313" key="10">
    <source>
        <dbReference type="EMBL" id="ESN94052.1"/>
    </source>
</evidence>
<dbReference type="Gene3D" id="1.20.1050.10">
    <property type="match status" value="1"/>
</dbReference>
<dbReference type="PANTHER" id="PTHR43968">
    <property type="match status" value="1"/>
</dbReference>
<protein>
    <recommendedName>
        <fullName evidence="7">Glutathione S-transferase omega</fullName>
        <shortName evidence="7">GSTO</shortName>
        <ecNumber evidence="7">1.20.4.2</ecNumber>
        <ecNumber evidence="7">1.8.5.1</ecNumber>
        <ecNumber evidence="7">2.5.1.18</ecNumber>
    </recommendedName>
    <alternativeName>
        <fullName evidence="7">Glutathione-dependent dehydroascorbate reductase</fullName>
    </alternativeName>
    <alternativeName>
        <fullName evidence="7">Monomethylarsonic acid reductase</fullName>
    </alternativeName>
</protein>
<dbReference type="STRING" id="6412.T1FFK8"/>
<evidence type="ECO:0000256" key="1">
    <source>
        <dbReference type="ARBA" id="ARBA00011067"/>
    </source>
</evidence>
<accession>T1FFK8</accession>
<dbReference type="InterPro" id="IPR045073">
    <property type="entry name" value="Omega/Tau-like"/>
</dbReference>
<dbReference type="AlphaFoldDB" id="T1FFK8"/>